<dbReference type="RefSeq" id="WP_175495307.1">
    <property type="nucleotide sequence ID" value="NZ_FOTR01000001.1"/>
</dbReference>
<sequence length="570" mass="66930">MVKMKADVKEQYNLQMEKLHQFIQEKEDSLSQSEDTTLFLSIAHKSERATVLVEKNTSFSNAWEELHHKGQAYVQAKSIEQPLLKVDIVKNIKKENDVEFAEKLTKTKKNYFRYGISFDDQFQHAFLEQELNGNAIIRIDPKSKRGYIDERNLHFYIKKHRPQLKAINFSNVKSVYTFMTKGYIIEGENCYELHIDERENGRRSTPLDKQELEKLIEGGRDYLVHLSKQSGVFTYGYFSCFDKKINHYNTLRHASTLYSMCETYEFFPTQELRLAIIRSLQYLLNNCIGANQSDSEAFLLEKINDGIEVKLGGNAAAILAITKFTEVFEDDRHIAIAEKLAAGIGRMQNEEGSFVHVLNFPTLNVKDKYRIVYYDGEAALALMRLYQLTKSEKYLQMVKKAFEYFLANDYWKHHDHWLSYCTNELTIYCPEDQYFEFGLKNAEGRLNFIYHRITTFPTFLELTVAAYRMVDRIKEVGSDHLLANFDEQKLINTIHKRADYQRNGYFYPELAMYYKKPDRISGAFFIRHHSFRARIDDVEHNLSGYIEYYKTFQQHLISSDNLADATKNII</sequence>
<evidence type="ECO:0000313" key="1">
    <source>
        <dbReference type="EMBL" id="SFL47313.1"/>
    </source>
</evidence>
<keyword evidence="2" id="KW-1185">Reference proteome</keyword>
<dbReference type="AlphaFoldDB" id="A0A1I4I040"/>
<dbReference type="SUPFAM" id="SSF48208">
    <property type="entry name" value="Six-hairpin glycosidases"/>
    <property type="match status" value="1"/>
</dbReference>
<organism evidence="1 2">
    <name type="scientific">Gracilibacillus orientalis</name>
    <dbReference type="NCBI Taxonomy" id="334253"/>
    <lineage>
        <taxon>Bacteria</taxon>
        <taxon>Bacillati</taxon>
        <taxon>Bacillota</taxon>
        <taxon>Bacilli</taxon>
        <taxon>Bacillales</taxon>
        <taxon>Bacillaceae</taxon>
        <taxon>Gracilibacillus</taxon>
    </lineage>
</organism>
<protein>
    <recommendedName>
        <fullName evidence="3">Poly(Glycerol-phosphate) alpha-glucosyltransferase</fullName>
    </recommendedName>
</protein>
<accession>A0A1I4I040</accession>
<dbReference type="Gene3D" id="1.50.10.10">
    <property type="match status" value="1"/>
</dbReference>
<dbReference type="GO" id="GO:0005975">
    <property type="term" value="P:carbohydrate metabolic process"/>
    <property type="evidence" value="ECO:0007669"/>
    <property type="project" value="InterPro"/>
</dbReference>
<dbReference type="InterPro" id="IPR008928">
    <property type="entry name" value="6-hairpin_glycosidase_sf"/>
</dbReference>
<name>A0A1I4I040_9BACI</name>
<dbReference type="EMBL" id="FOTR01000001">
    <property type="protein sequence ID" value="SFL47313.1"/>
    <property type="molecule type" value="Genomic_DNA"/>
</dbReference>
<proteinExistence type="predicted"/>
<evidence type="ECO:0000313" key="2">
    <source>
        <dbReference type="Proteomes" id="UP000198565"/>
    </source>
</evidence>
<evidence type="ECO:0008006" key="3">
    <source>
        <dbReference type="Google" id="ProtNLM"/>
    </source>
</evidence>
<dbReference type="STRING" id="334253.SAMN04487943_101730"/>
<dbReference type="Proteomes" id="UP000198565">
    <property type="component" value="Unassembled WGS sequence"/>
</dbReference>
<dbReference type="InterPro" id="IPR012341">
    <property type="entry name" value="6hp_glycosidase-like_sf"/>
</dbReference>
<gene>
    <name evidence="1" type="ORF">SAMN04487943_101730</name>
</gene>
<reference evidence="2" key="1">
    <citation type="submission" date="2016-10" db="EMBL/GenBank/DDBJ databases">
        <authorList>
            <person name="Varghese N."/>
            <person name="Submissions S."/>
        </authorList>
    </citation>
    <scope>NUCLEOTIDE SEQUENCE [LARGE SCALE GENOMIC DNA]</scope>
    <source>
        <strain evidence="2">CGMCC 1.4250</strain>
    </source>
</reference>